<comment type="catalytic activity">
    <reaction evidence="9">
        <text>2-oxoglutarate + O2 + 2 H(+) = ethene + 3 CO2 + H2O</text>
        <dbReference type="Rhea" id="RHEA:31523"/>
        <dbReference type="ChEBI" id="CHEBI:15377"/>
        <dbReference type="ChEBI" id="CHEBI:15378"/>
        <dbReference type="ChEBI" id="CHEBI:15379"/>
        <dbReference type="ChEBI" id="CHEBI:16526"/>
        <dbReference type="ChEBI" id="CHEBI:16810"/>
        <dbReference type="ChEBI" id="CHEBI:18153"/>
        <dbReference type="EC" id="1.13.12.19"/>
    </reaction>
</comment>
<proteinExistence type="inferred from homology"/>
<comment type="cofactor">
    <cofactor evidence="1">
        <name>Fe(2+)</name>
        <dbReference type="ChEBI" id="CHEBI:29033"/>
    </cofactor>
</comment>
<dbReference type="GO" id="GO:0046872">
    <property type="term" value="F:metal ion binding"/>
    <property type="evidence" value="ECO:0007669"/>
    <property type="project" value="UniProtKB-KW"/>
</dbReference>
<dbReference type="RefSeq" id="WP_119455143.1">
    <property type="nucleotide sequence ID" value="NZ_QWGA01000008.1"/>
</dbReference>
<dbReference type="EC" id="1.14.20.7" evidence="3"/>
<comment type="similarity">
    <text evidence="11">Belongs to the iron/ascorbate-dependent oxidoreductase family.</text>
</comment>
<dbReference type="Pfam" id="PF14226">
    <property type="entry name" value="DIOX_N"/>
    <property type="match status" value="1"/>
</dbReference>
<comment type="caution">
    <text evidence="14">The sequence shown here is derived from an EMBL/GenBank/DDBJ whole genome shotgun (WGS) entry which is preliminary data.</text>
</comment>
<gene>
    <name evidence="14" type="ORF">D1222_15475</name>
</gene>
<sequence>MSNLFEPIPYSLWKEDKQAFSKRLGSSFRETGFAVITGHPVNQAIIDEANDAAKAFFALSKDAKEKYHDAEGGRQRGYTPFGTENAKGQKAADLKEFWHTGRKLPADSKYRATMKDTPVVDEVPEFDAATYAFYTEMDEFGRDLLRAVALHLELPEDWFDDKVESGNSILRLLHYPPQDNPPPKGTVRAAAHEDINVITLLLGAEEAGLEVLHRSGDWLSVNPPAGSLVINCGDMLQRLTGGVLPSTTHRVVNPEPERAKFPRYSTPFFLHFNQDFLIEQLPQCLEEGGKTQPPITAQDYLMERLREIGLVKA</sequence>
<evidence type="ECO:0000313" key="14">
    <source>
        <dbReference type="EMBL" id="RIJ27768.1"/>
    </source>
</evidence>
<evidence type="ECO:0000256" key="7">
    <source>
        <dbReference type="ARBA" id="ARBA00031011"/>
    </source>
</evidence>
<dbReference type="GO" id="GO:0102276">
    <property type="term" value="F:2-oxoglutarate oxygenase/decarboxylase (ethylene-forming) activity"/>
    <property type="evidence" value="ECO:0007669"/>
    <property type="project" value="UniProtKB-EC"/>
</dbReference>
<dbReference type="SUPFAM" id="SSF51197">
    <property type="entry name" value="Clavaminate synthase-like"/>
    <property type="match status" value="1"/>
</dbReference>
<evidence type="ECO:0000256" key="8">
    <source>
        <dbReference type="ARBA" id="ARBA00031282"/>
    </source>
</evidence>
<dbReference type="AlphaFoldDB" id="A0A399R8N6"/>
<evidence type="ECO:0000259" key="13">
    <source>
        <dbReference type="PROSITE" id="PS51471"/>
    </source>
</evidence>
<dbReference type="InterPro" id="IPR050231">
    <property type="entry name" value="Iron_ascorbate_oxido_reductase"/>
</dbReference>
<evidence type="ECO:0000256" key="5">
    <source>
        <dbReference type="ARBA" id="ARBA00019045"/>
    </source>
</evidence>
<feature type="domain" description="Fe2OG dioxygenase" evidence="13">
    <location>
        <begin position="165"/>
        <end position="272"/>
    </location>
</feature>
<evidence type="ECO:0000256" key="4">
    <source>
        <dbReference type="ARBA" id="ARBA00012531"/>
    </source>
</evidence>
<evidence type="ECO:0000256" key="12">
    <source>
        <dbReference type="SAM" id="MobiDB-lite"/>
    </source>
</evidence>
<dbReference type="PROSITE" id="PS51471">
    <property type="entry name" value="FE2OG_OXY"/>
    <property type="match status" value="1"/>
</dbReference>
<dbReference type="EMBL" id="QWGA01000008">
    <property type="protein sequence ID" value="RIJ27768.1"/>
    <property type="molecule type" value="Genomic_DNA"/>
</dbReference>
<comment type="pathway">
    <text evidence="2">Alkene biosynthesis; ethylene biosynthesis via 2-oxoglutarate.</text>
</comment>
<keyword evidence="11" id="KW-0479">Metal-binding</keyword>
<keyword evidence="11" id="KW-0408">Iron</keyword>
<evidence type="ECO:0000256" key="9">
    <source>
        <dbReference type="ARBA" id="ARBA00047725"/>
    </source>
</evidence>
<evidence type="ECO:0000313" key="15">
    <source>
        <dbReference type="Proteomes" id="UP000265845"/>
    </source>
</evidence>
<organism evidence="14 15">
    <name type="scientific">Henriciella algicola</name>
    <dbReference type="NCBI Taxonomy" id="1608422"/>
    <lineage>
        <taxon>Bacteria</taxon>
        <taxon>Pseudomonadati</taxon>
        <taxon>Pseudomonadota</taxon>
        <taxon>Alphaproteobacteria</taxon>
        <taxon>Hyphomonadales</taxon>
        <taxon>Hyphomonadaceae</taxon>
        <taxon>Henriciella</taxon>
    </lineage>
</organism>
<dbReference type="InterPro" id="IPR026992">
    <property type="entry name" value="DIOX_N"/>
</dbReference>
<dbReference type="EC" id="1.13.12.19" evidence="4"/>
<protein>
    <recommendedName>
        <fullName evidence="5">2-oxoglutarate-dependent ethylene/succinate-forming enzyme</fullName>
        <ecNumber evidence="4">1.13.12.19</ecNumber>
        <ecNumber evidence="3">1.14.20.7</ecNumber>
    </recommendedName>
    <alternativeName>
        <fullName evidence="7">2-oxoglutarate dioxygenase (ethylene-forming)</fullName>
    </alternativeName>
    <alternativeName>
        <fullName evidence="8">2-oxoglutarate/L-arginine monooxygenase/decarboxylase (succinate-forming)</fullName>
    </alternativeName>
</protein>
<feature type="region of interest" description="Disordered" evidence="12">
    <location>
        <begin position="68"/>
        <end position="87"/>
    </location>
</feature>
<dbReference type="InterPro" id="IPR027443">
    <property type="entry name" value="IPNS-like_sf"/>
</dbReference>
<evidence type="ECO:0000256" key="3">
    <source>
        <dbReference type="ARBA" id="ARBA00012293"/>
    </source>
</evidence>
<accession>A0A399R8N6</accession>
<name>A0A399R8N6_9PROT</name>
<evidence type="ECO:0000256" key="11">
    <source>
        <dbReference type="RuleBase" id="RU003682"/>
    </source>
</evidence>
<dbReference type="Proteomes" id="UP000265845">
    <property type="component" value="Unassembled WGS sequence"/>
</dbReference>
<evidence type="ECO:0000256" key="2">
    <source>
        <dbReference type="ARBA" id="ARBA00004767"/>
    </source>
</evidence>
<keyword evidence="11" id="KW-0560">Oxidoreductase</keyword>
<comment type="catalytic activity">
    <reaction evidence="10">
        <text>L-arginine + 2-oxoglutarate + O2 = guanidine + L-glutamate 5-semialdehyde + succinate + CO2</text>
        <dbReference type="Rhea" id="RHEA:31535"/>
        <dbReference type="ChEBI" id="CHEBI:15379"/>
        <dbReference type="ChEBI" id="CHEBI:16526"/>
        <dbReference type="ChEBI" id="CHEBI:16810"/>
        <dbReference type="ChEBI" id="CHEBI:30031"/>
        <dbReference type="ChEBI" id="CHEBI:30087"/>
        <dbReference type="ChEBI" id="CHEBI:32682"/>
        <dbReference type="ChEBI" id="CHEBI:58066"/>
        <dbReference type="EC" id="1.14.20.7"/>
    </reaction>
</comment>
<dbReference type="Gene3D" id="2.60.120.330">
    <property type="entry name" value="B-lactam Antibiotic, Isopenicillin N Synthase, Chain"/>
    <property type="match status" value="1"/>
</dbReference>
<evidence type="ECO:0000256" key="6">
    <source>
        <dbReference type="ARBA" id="ARBA00022666"/>
    </source>
</evidence>
<dbReference type="PANTHER" id="PTHR47990">
    <property type="entry name" value="2-OXOGLUTARATE (2OG) AND FE(II)-DEPENDENT OXYGENASE SUPERFAMILY PROTEIN-RELATED"/>
    <property type="match status" value="1"/>
</dbReference>
<evidence type="ECO:0000256" key="10">
    <source>
        <dbReference type="ARBA" id="ARBA00049359"/>
    </source>
</evidence>
<keyword evidence="6" id="KW-0266">Ethylene biosynthesis</keyword>
<dbReference type="GO" id="GO:0009693">
    <property type="term" value="P:ethylene biosynthetic process"/>
    <property type="evidence" value="ECO:0007669"/>
    <property type="project" value="UniProtKB-KW"/>
</dbReference>
<dbReference type="Pfam" id="PF03171">
    <property type="entry name" value="2OG-FeII_Oxy"/>
    <property type="match status" value="1"/>
</dbReference>
<dbReference type="InterPro" id="IPR044861">
    <property type="entry name" value="IPNS-like_FE2OG_OXY"/>
</dbReference>
<dbReference type="PRINTS" id="PR00682">
    <property type="entry name" value="IPNSYNTHASE"/>
</dbReference>
<reference evidence="14 15" key="1">
    <citation type="submission" date="2018-08" db="EMBL/GenBank/DDBJ databases">
        <title>Henriciella mobilis sp. nov., isolated from seawater.</title>
        <authorList>
            <person name="Cheng H."/>
            <person name="Wu Y.-H."/>
            <person name="Xu X.-W."/>
            <person name="Guo L.-L."/>
        </authorList>
    </citation>
    <scope>NUCLEOTIDE SEQUENCE [LARGE SCALE GENOMIC DNA]</scope>
    <source>
        <strain evidence="14 15">CCUG67844</strain>
    </source>
</reference>
<dbReference type="OrthoDB" id="21825at2"/>
<evidence type="ECO:0000256" key="1">
    <source>
        <dbReference type="ARBA" id="ARBA00001954"/>
    </source>
</evidence>
<keyword evidence="15" id="KW-1185">Reference proteome</keyword>
<dbReference type="InterPro" id="IPR005123">
    <property type="entry name" value="Oxoglu/Fe-dep_dioxygenase_dom"/>
</dbReference>